<evidence type="ECO:0000256" key="1">
    <source>
        <dbReference type="ARBA" id="ARBA00009986"/>
    </source>
</evidence>
<dbReference type="InterPro" id="IPR016160">
    <property type="entry name" value="Ald_DH_CS_CYS"/>
</dbReference>
<evidence type="ECO:0000259" key="5">
    <source>
        <dbReference type="Pfam" id="PF00171"/>
    </source>
</evidence>
<feature type="active site" evidence="3">
    <location>
        <position position="251"/>
    </location>
</feature>
<dbReference type="GO" id="GO:0016620">
    <property type="term" value="F:oxidoreductase activity, acting on the aldehyde or oxo group of donors, NAD or NADP as acceptor"/>
    <property type="evidence" value="ECO:0007669"/>
    <property type="project" value="InterPro"/>
</dbReference>
<feature type="domain" description="Aldehyde dehydrogenase" evidence="5">
    <location>
        <begin position="15"/>
        <end position="480"/>
    </location>
</feature>
<proteinExistence type="inferred from homology"/>
<dbReference type="PROSITE" id="PS00687">
    <property type="entry name" value="ALDEHYDE_DEHYDR_GLU"/>
    <property type="match status" value="1"/>
</dbReference>
<dbReference type="AlphaFoldDB" id="A0A558AJ37"/>
<organism evidence="6 7">
    <name type="scientific">Amycolatopsis acidiphila</name>
    <dbReference type="NCBI Taxonomy" id="715473"/>
    <lineage>
        <taxon>Bacteria</taxon>
        <taxon>Bacillati</taxon>
        <taxon>Actinomycetota</taxon>
        <taxon>Actinomycetes</taxon>
        <taxon>Pseudonocardiales</taxon>
        <taxon>Pseudonocardiaceae</taxon>
        <taxon>Amycolatopsis</taxon>
    </lineage>
</organism>
<dbReference type="InterPro" id="IPR029510">
    <property type="entry name" value="Ald_DH_CS_GLU"/>
</dbReference>
<keyword evidence="7" id="KW-1185">Reference proteome</keyword>
<evidence type="ECO:0000313" key="7">
    <source>
        <dbReference type="Proteomes" id="UP000318578"/>
    </source>
</evidence>
<dbReference type="RefSeq" id="WP_144635339.1">
    <property type="nucleotide sequence ID" value="NZ_BNAX01000016.1"/>
</dbReference>
<protein>
    <submittedName>
        <fullName evidence="6">Aldehyde dehydrogenase</fullName>
    </submittedName>
</protein>
<evidence type="ECO:0000313" key="6">
    <source>
        <dbReference type="EMBL" id="TVT24277.1"/>
    </source>
</evidence>
<dbReference type="OrthoDB" id="6882680at2"/>
<dbReference type="Gene3D" id="3.40.605.10">
    <property type="entry name" value="Aldehyde Dehydrogenase, Chain A, domain 1"/>
    <property type="match status" value="1"/>
</dbReference>
<accession>A0A558AJ37</accession>
<dbReference type="InterPro" id="IPR016162">
    <property type="entry name" value="Ald_DH_N"/>
</dbReference>
<name>A0A558AJ37_9PSEU</name>
<dbReference type="FunFam" id="3.40.605.10:FF:000007">
    <property type="entry name" value="NAD/NADP-dependent betaine aldehyde dehydrogenase"/>
    <property type="match status" value="1"/>
</dbReference>
<evidence type="ECO:0000256" key="2">
    <source>
        <dbReference type="ARBA" id="ARBA00023002"/>
    </source>
</evidence>
<dbReference type="Proteomes" id="UP000318578">
    <property type="component" value="Unassembled WGS sequence"/>
</dbReference>
<reference evidence="6 7" key="1">
    <citation type="submission" date="2019-07" db="EMBL/GenBank/DDBJ databases">
        <title>New species of Amycolatopsis and Streptomyces.</title>
        <authorList>
            <person name="Duangmal K."/>
            <person name="Teo W.F.A."/>
            <person name="Lipun K."/>
        </authorList>
    </citation>
    <scope>NUCLEOTIDE SEQUENCE [LARGE SCALE GENOMIC DNA]</scope>
    <source>
        <strain evidence="6 7">JCM 30562</strain>
    </source>
</reference>
<dbReference type="PROSITE" id="PS00070">
    <property type="entry name" value="ALDEHYDE_DEHYDR_CYS"/>
    <property type="match status" value="1"/>
</dbReference>
<dbReference type="PANTHER" id="PTHR11699">
    <property type="entry name" value="ALDEHYDE DEHYDROGENASE-RELATED"/>
    <property type="match status" value="1"/>
</dbReference>
<evidence type="ECO:0000256" key="4">
    <source>
        <dbReference type="RuleBase" id="RU003345"/>
    </source>
</evidence>
<sequence>MTATRQHYIDGKWCDAVRRGTFDSIDPSTGQPIYRAARGTTEDVDSAVRAARRAFESPEWSNLSATRRGHLLRRLGDLIGENAELLARAESQDNGKLLREMRGQLVTLPEWFYYFGGIADKVQGDVIPALNPAILNYTLREPIGVVGAISPWNSPLLLTAMKLAPALAAGNTVVVKPSEHTSASLLDLMPLVEQAGIPAGVINVVTGFGAEAGDALIRHPGVDKIAFTGGTETGRRIAAVAGDRLVPVTLELGGKSPNIIFADADPHNAAMGVVAGIFAAAGQTCVGGSRVLVHRSLHDEILARVAERARTIVVGDPLDAATEIGPLAFAAHRERVESFVAGALEQGARLETGGRRPSGRDGTELPGWFYEPTLFSGVRNDMKIAREEIFGPVAGLIPFDSDEEAISIANDSDYGLAAGVWTADVGRAHRVAAKLDAGTVWINTYRAMSPMSPLGGFKSSGLGKENGFAVMTQYTRTKSVWVNTDDAPAADPFVMR</sequence>
<dbReference type="SUPFAM" id="SSF53720">
    <property type="entry name" value="ALDH-like"/>
    <property type="match status" value="1"/>
</dbReference>
<dbReference type="CDD" id="cd07114">
    <property type="entry name" value="ALDH_DhaS"/>
    <property type="match status" value="1"/>
</dbReference>
<evidence type="ECO:0000256" key="3">
    <source>
        <dbReference type="PROSITE-ProRule" id="PRU10007"/>
    </source>
</evidence>
<keyword evidence="2 4" id="KW-0560">Oxidoreductase</keyword>
<dbReference type="InterPro" id="IPR015590">
    <property type="entry name" value="Aldehyde_DH_dom"/>
</dbReference>
<dbReference type="FunFam" id="3.40.309.10:FF:000012">
    <property type="entry name" value="Betaine aldehyde dehydrogenase"/>
    <property type="match status" value="1"/>
</dbReference>
<dbReference type="Gene3D" id="3.40.309.10">
    <property type="entry name" value="Aldehyde Dehydrogenase, Chain A, domain 2"/>
    <property type="match status" value="1"/>
</dbReference>
<gene>
    <name evidence="6" type="ORF">FNH06_06820</name>
</gene>
<comment type="similarity">
    <text evidence="1 4">Belongs to the aldehyde dehydrogenase family.</text>
</comment>
<dbReference type="Pfam" id="PF00171">
    <property type="entry name" value="Aldedh"/>
    <property type="match status" value="1"/>
</dbReference>
<dbReference type="InterPro" id="IPR016163">
    <property type="entry name" value="Ald_DH_C"/>
</dbReference>
<comment type="caution">
    <text evidence="6">The sequence shown here is derived from an EMBL/GenBank/DDBJ whole genome shotgun (WGS) entry which is preliminary data.</text>
</comment>
<dbReference type="InterPro" id="IPR016161">
    <property type="entry name" value="Ald_DH/histidinol_DH"/>
</dbReference>
<dbReference type="EMBL" id="VJZA01000007">
    <property type="protein sequence ID" value="TVT24277.1"/>
    <property type="molecule type" value="Genomic_DNA"/>
</dbReference>